<feature type="compositionally biased region" description="Basic residues" evidence="1">
    <location>
        <begin position="125"/>
        <end position="144"/>
    </location>
</feature>
<keyword evidence="3" id="KW-1185">Reference proteome</keyword>
<sequence length="362" mass="39496">MSFQHFRLSEAVVPHPQQHMHTAPPVTVPPANVVQQYQAANTNNTFPTNHVPVGQATTTKAPYGSGDTDDGYTLVFPTIDAFHEWRQKEEDAQMVEFVKGDTHRSKAVPPRFKDHTKLVCARHSRSGRKKYVKKHPDRVRKVPSRKVGENPLPKIPNYKSVFSLTGKGAGHQSVLRHITIQKRFALAANFPFTRRGRKAAAEQEKQKPRKQAKTTHPSTAGGSNQTAGPSSSNAPAPQSKEHYSNAISMLAPLPATYQPVDNDHPPVPYFTQPAVAAASLSHGRWENMATLFESVRGQARTFDYPSASVAALEAVLVRLYLESPPSLPHGHIAPTATHDPNIQPNLGESSSASGQGSADDDG</sequence>
<dbReference type="EMBL" id="JAWWNJ010000001">
    <property type="protein sequence ID" value="KAK7064036.1"/>
    <property type="molecule type" value="Genomic_DNA"/>
</dbReference>
<feature type="compositionally biased region" description="Polar residues" evidence="1">
    <location>
        <begin position="338"/>
        <end position="348"/>
    </location>
</feature>
<protein>
    <submittedName>
        <fullName evidence="2">Uncharacterized protein</fullName>
    </submittedName>
</protein>
<dbReference type="Proteomes" id="UP001362999">
    <property type="component" value="Unassembled WGS sequence"/>
</dbReference>
<comment type="caution">
    <text evidence="2">The sequence shown here is derived from an EMBL/GenBank/DDBJ whole genome shotgun (WGS) entry which is preliminary data.</text>
</comment>
<feature type="region of interest" description="Disordered" evidence="1">
    <location>
        <begin position="330"/>
        <end position="362"/>
    </location>
</feature>
<feature type="region of interest" description="Disordered" evidence="1">
    <location>
        <begin position="195"/>
        <end position="241"/>
    </location>
</feature>
<organism evidence="2 3">
    <name type="scientific">Favolaschia claudopus</name>
    <dbReference type="NCBI Taxonomy" id="2862362"/>
    <lineage>
        <taxon>Eukaryota</taxon>
        <taxon>Fungi</taxon>
        <taxon>Dikarya</taxon>
        <taxon>Basidiomycota</taxon>
        <taxon>Agaricomycotina</taxon>
        <taxon>Agaricomycetes</taxon>
        <taxon>Agaricomycetidae</taxon>
        <taxon>Agaricales</taxon>
        <taxon>Marasmiineae</taxon>
        <taxon>Mycenaceae</taxon>
        <taxon>Favolaschia</taxon>
    </lineage>
</organism>
<evidence type="ECO:0000256" key="1">
    <source>
        <dbReference type="SAM" id="MobiDB-lite"/>
    </source>
</evidence>
<feature type="region of interest" description="Disordered" evidence="1">
    <location>
        <begin position="125"/>
        <end position="152"/>
    </location>
</feature>
<name>A0AAW0EHH9_9AGAR</name>
<feature type="compositionally biased region" description="Low complexity" evidence="1">
    <location>
        <begin position="349"/>
        <end position="362"/>
    </location>
</feature>
<feature type="region of interest" description="Disordered" evidence="1">
    <location>
        <begin position="43"/>
        <end position="66"/>
    </location>
</feature>
<accession>A0AAW0EHH9</accession>
<dbReference type="AlphaFoldDB" id="A0AAW0EHH9"/>
<feature type="compositionally biased region" description="Polar residues" evidence="1">
    <location>
        <begin position="214"/>
        <end position="236"/>
    </location>
</feature>
<proteinExistence type="predicted"/>
<evidence type="ECO:0000313" key="3">
    <source>
        <dbReference type="Proteomes" id="UP001362999"/>
    </source>
</evidence>
<evidence type="ECO:0000313" key="2">
    <source>
        <dbReference type="EMBL" id="KAK7064036.1"/>
    </source>
</evidence>
<gene>
    <name evidence="2" type="ORF">R3P38DRAFT_2821998</name>
</gene>
<reference evidence="2 3" key="1">
    <citation type="journal article" date="2024" name="J Genomics">
        <title>Draft genome sequencing and assembly of Favolaschia claudopus CIRM-BRFM 2984 isolated from oak limbs.</title>
        <authorList>
            <person name="Navarro D."/>
            <person name="Drula E."/>
            <person name="Chaduli D."/>
            <person name="Cazenave R."/>
            <person name="Ahrendt S."/>
            <person name="Wang J."/>
            <person name="Lipzen A."/>
            <person name="Daum C."/>
            <person name="Barry K."/>
            <person name="Grigoriev I.V."/>
            <person name="Favel A."/>
            <person name="Rosso M.N."/>
            <person name="Martin F."/>
        </authorList>
    </citation>
    <scope>NUCLEOTIDE SEQUENCE [LARGE SCALE GENOMIC DNA]</scope>
    <source>
        <strain evidence="2 3">CIRM-BRFM 2984</strain>
    </source>
</reference>